<evidence type="ECO:0000256" key="9">
    <source>
        <dbReference type="ARBA" id="ARBA00023242"/>
    </source>
</evidence>
<evidence type="ECO:0000256" key="1">
    <source>
        <dbReference type="ARBA" id="ARBA00004604"/>
    </source>
</evidence>
<dbReference type="Proteomes" id="UP000187209">
    <property type="component" value="Unassembled WGS sequence"/>
</dbReference>
<keyword evidence="6" id="KW-0805">Transcription regulation</keyword>
<protein>
    <recommendedName>
        <fullName evidence="10">Rrn7/TAF1B C-terminal cyclin domain-containing protein</fullName>
    </recommendedName>
</protein>
<dbReference type="GO" id="GO:0070860">
    <property type="term" value="C:RNA polymerase I core factor complex"/>
    <property type="evidence" value="ECO:0007669"/>
    <property type="project" value="InterPro"/>
</dbReference>
<keyword evidence="3" id="KW-0479">Metal-binding</keyword>
<dbReference type="InterPro" id="IPR048538">
    <property type="entry name" value="Rrn7_cyclin_C"/>
</dbReference>
<dbReference type="GO" id="GO:0042790">
    <property type="term" value="P:nucleolar large rRNA transcription by RNA polymerase I"/>
    <property type="evidence" value="ECO:0007669"/>
    <property type="project" value="TreeGrafter"/>
</dbReference>
<evidence type="ECO:0000256" key="6">
    <source>
        <dbReference type="ARBA" id="ARBA00023015"/>
    </source>
</evidence>
<dbReference type="EMBL" id="MPUH01001523">
    <property type="protein sequence ID" value="OMJ67306.1"/>
    <property type="molecule type" value="Genomic_DNA"/>
</dbReference>
<dbReference type="OrthoDB" id="10529728at2759"/>
<keyword evidence="5" id="KW-0862">Zinc</keyword>
<keyword evidence="12" id="KW-1185">Reference proteome</keyword>
<evidence type="ECO:0000256" key="4">
    <source>
        <dbReference type="ARBA" id="ARBA00022771"/>
    </source>
</evidence>
<gene>
    <name evidence="11" type="ORF">SteCoe_35566</name>
</gene>
<evidence type="ECO:0000256" key="7">
    <source>
        <dbReference type="ARBA" id="ARBA00023125"/>
    </source>
</evidence>
<comment type="similarity">
    <text evidence="2">Belongs to the RRN7/TAF1B family.</text>
</comment>
<evidence type="ECO:0000256" key="2">
    <source>
        <dbReference type="ARBA" id="ARBA00006899"/>
    </source>
</evidence>
<dbReference type="PANTHER" id="PTHR31576">
    <property type="entry name" value="TATA BOX-BINDING PROTEIN-ASSOCIATED FACTOR RNA POLYMERASE I SUBUNIT B"/>
    <property type="match status" value="1"/>
</dbReference>
<dbReference type="GO" id="GO:0008270">
    <property type="term" value="F:zinc ion binding"/>
    <property type="evidence" value="ECO:0007669"/>
    <property type="project" value="UniProtKB-KW"/>
</dbReference>
<accession>A0A1R2AS47</accession>
<keyword evidence="8" id="KW-0804">Transcription</keyword>
<dbReference type="Pfam" id="PF20645">
    <property type="entry name" value="Rrn7_cyclin_C"/>
    <property type="match status" value="1"/>
</dbReference>
<dbReference type="CDD" id="cd00043">
    <property type="entry name" value="CYCLIN_SF"/>
    <property type="match status" value="1"/>
</dbReference>
<evidence type="ECO:0000259" key="10">
    <source>
        <dbReference type="Pfam" id="PF20645"/>
    </source>
</evidence>
<evidence type="ECO:0000256" key="5">
    <source>
        <dbReference type="ARBA" id="ARBA00022833"/>
    </source>
</evidence>
<dbReference type="PANTHER" id="PTHR31576:SF2">
    <property type="entry name" value="TATA BOX-BINDING PROTEIN-ASSOCIATED FACTOR RNA POLYMERASE I SUBUNIT B"/>
    <property type="match status" value="1"/>
</dbReference>
<evidence type="ECO:0000256" key="3">
    <source>
        <dbReference type="ARBA" id="ARBA00022723"/>
    </source>
</evidence>
<dbReference type="InterPro" id="IPR033599">
    <property type="entry name" value="TAF1B/Rrn7"/>
</dbReference>
<reference evidence="11 12" key="1">
    <citation type="submission" date="2016-11" db="EMBL/GenBank/DDBJ databases">
        <title>The macronuclear genome of Stentor coeruleus: a giant cell with tiny introns.</title>
        <authorList>
            <person name="Slabodnick M."/>
            <person name="Ruby J.G."/>
            <person name="Reiff S.B."/>
            <person name="Swart E.C."/>
            <person name="Gosai S."/>
            <person name="Prabakaran S."/>
            <person name="Witkowska E."/>
            <person name="Larue G.E."/>
            <person name="Fisher S."/>
            <person name="Freeman R.M."/>
            <person name="Gunawardena J."/>
            <person name="Chu W."/>
            <person name="Stover N.A."/>
            <person name="Gregory B.D."/>
            <person name="Nowacki M."/>
            <person name="Derisi J."/>
            <person name="Roy S.W."/>
            <person name="Marshall W.F."/>
            <person name="Sood P."/>
        </authorList>
    </citation>
    <scope>NUCLEOTIDE SEQUENCE [LARGE SCALE GENOMIC DNA]</scope>
    <source>
        <strain evidence="11">WM001</strain>
    </source>
</reference>
<name>A0A1R2AS47_9CILI</name>
<keyword evidence="4" id="KW-0863">Zinc-finger</keyword>
<organism evidence="11 12">
    <name type="scientific">Stentor coeruleus</name>
    <dbReference type="NCBI Taxonomy" id="5963"/>
    <lineage>
        <taxon>Eukaryota</taxon>
        <taxon>Sar</taxon>
        <taxon>Alveolata</taxon>
        <taxon>Ciliophora</taxon>
        <taxon>Postciliodesmatophora</taxon>
        <taxon>Heterotrichea</taxon>
        <taxon>Heterotrichida</taxon>
        <taxon>Stentoridae</taxon>
        <taxon>Stentor</taxon>
    </lineage>
</organism>
<comment type="caution">
    <text evidence="11">The sequence shown here is derived from an EMBL/GenBank/DDBJ whole genome shotgun (WGS) entry which is preliminary data.</text>
</comment>
<evidence type="ECO:0000313" key="11">
    <source>
        <dbReference type="EMBL" id="OMJ67306.1"/>
    </source>
</evidence>
<dbReference type="AlphaFoldDB" id="A0A1R2AS47"/>
<evidence type="ECO:0000313" key="12">
    <source>
        <dbReference type="Proteomes" id="UP000187209"/>
    </source>
</evidence>
<dbReference type="GO" id="GO:0001164">
    <property type="term" value="F:RNA polymerase I core promoter sequence-specific DNA binding"/>
    <property type="evidence" value="ECO:0007669"/>
    <property type="project" value="InterPro"/>
</dbReference>
<feature type="domain" description="Rrn7/TAF1B C-terminal cyclin" evidence="10">
    <location>
        <begin position="290"/>
        <end position="378"/>
    </location>
</feature>
<keyword evidence="9" id="KW-0539">Nucleus</keyword>
<proteinExistence type="inferred from homology"/>
<comment type="subcellular location">
    <subcellularLocation>
        <location evidence="1">Nucleus</location>
        <location evidence="1">Nucleolus</location>
    </subcellularLocation>
</comment>
<evidence type="ECO:0000256" key="8">
    <source>
        <dbReference type="ARBA" id="ARBA00023163"/>
    </source>
</evidence>
<keyword evidence="7" id="KW-0238">DNA-binding</keyword>
<sequence>MECVVCKSKNFFKHSSGFLVCETCFTQAKAPEQKSQDTYSAQTPLKRKLVLEIKQLDKEKKNSMEWGEYIDTYKRLLESCVLTLTKKHCLKKDFLKSAQAIFAGMKPEEQISEVLPKNRRKRLKDNPWSYPKNRFGFLSTLKNEFGPELSTKDFKKLCESMIPGFPSKKQHLKRSESTVLLYSKITDTDLLVNSCIPLDLSNILLVCYAAFLYSYCDTRVILIGDIIDWAYTGQIPYFTAYKTLGLEREYESLFKPLGLPSTHWLRKQLPKFSIDCIIAFKKYYRFIYNLCLEICHRLSLKNEIAQLAFKLYKKIEQALQGNDTHNTLPEVIVCACVLCVLKLIYGLNDMPYTIDMLKSNWTFFTQDQTEKMKASMDWISHFVYEMPKLSELFEIWEKKIHKSLRTTQCTEIGNLDKFYNHLEASGQINSDKNLIVKKHASKVGQNSFDVKIIPKITNLYVLQEIEYALEEDIEYPVPACDFWVQRKKSSNKDYPCEYLFAVHCVAALAGNMCTNQLNYLCDRISRIIVGNL</sequence>